<dbReference type="EMBL" id="CP031165">
    <property type="protein sequence ID" value="AXV06145.1"/>
    <property type="molecule type" value="Genomic_DNA"/>
</dbReference>
<keyword evidence="1" id="KW-1133">Transmembrane helix</keyword>
<dbReference type="InterPro" id="IPR036390">
    <property type="entry name" value="WH_DNA-bd_sf"/>
</dbReference>
<dbReference type="KEGG" id="euz:DVS28_a1446"/>
<feature type="transmembrane region" description="Helical" evidence="1">
    <location>
        <begin position="51"/>
        <end position="70"/>
    </location>
</feature>
<organism evidence="2 3">
    <name type="scientific">Euzebya pacifica</name>
    <dbReference type="NCBI Taxonomy" id="1608957"/>
    <lineage>
        <taxon>Bacteria</taxon>
        <taxon>Bacillati</taxon>
        <taxon>Actinomycetota</taxon>
        <taxon>Nitriliruptoria</taxon>
        <taxon>Euzebyales</taxon>
    </lineage>
</organism>
<keyword evidence="3" id="KW-1185">Reference proteome</keyword>
<dbReference type="AlphaFoldDB" id="A0A346XV98"/>
<evidence type="ECO:0000313" key="3">
    <source>
        <dbReference type="Proteomes" id="UP000264006"/>
    </source>
</evidence>
<sequence length="411" mass="43934">MTAHTSGVPHRPGPIGRTVRLALGVVSLQAAVGAVLALVDGVSGPPRTSDTGLVIAVLIALWLTPTVFDVGLGTRLGNRWRFAVAGGIGLVTFVGLALGAAGTGFSIGVLVWVAVTLGWLGVAFLVAVVLRTPGCEMRSLQHLASVVRSEDREFVACPGPLQPLDEWEARTTGRAVPYAQEVQHMRFTTPAAHELVAALGRAAGQLDEPQRRVALAIYRLLADRAQVAPEGIADATGINATTIESWLDEWPGVFRDPDGRVVGFWGLALSPLSPRYELVDHHTGVSVGYAWCAWDTLFLPSLLGRTLDVTASDGASGAPIRLTVAPDGVRTLDPANTVVSFQAPTDEWDEDILTSFCHEVLFFADGAAAEGWMAERDDELFTLSAEAAFDIGRRWVKERYGEALLTADRER</sequence>
<gene>
    <name evidence="2" type="ORF">DVS28_a1446</name>
</gene>
<dbReference type="Proteomes" id="UP000264006">
    <property type="component" value="Chromosome"/>
</dbReference>
<feature type="transmembrane region" description="Helical" evidence="1">
    <location>
        <begin position="21"/>
        <end position="39"/>
    </location>
</feature>
<dbReference type="SUPFAM" id="SSF46785">
    <property type="entry name" value="Winged helix' DNA-binding domain"/>
    <property type="match status" value="1"/>
</dbReference>
<dbReference type="GO" id="GO:0018836">
    <property type="term" value="F:alkylmercury lyase activity"/>
    <property type="evidence" value="ECO:0007669"/>
    <property type="project" value="InterPro"/>
</dbReference>
<dbReference type="RefSeq" id="WP_114590843.1">
    <property type="nucleotide sequence ID" value="NZ_CP031165.1"/>
</dbReference>
<name>A0A346XV98_9ACTN</name>
<dbReference type="InterPro" id="IPR004927">
    <property type="entry name" value="MerB"/>
</dbReference>
<protein>
    <submittedName>
        <fullName evidence="2">Organomercurial lyase</fullName>
    </submittedName>
</protein>
<accession>A0A346XV98</accession>
<dbReference type="SUPFAM" id="SSF160387">
    <property type="entry name" value="NosL/MerB-like"/>
    <property type="match status" value="1"/>
</dbReference>
<dbReference type="OrthoDB" id="7185309at2"/>
<keyword evidence="1" id="KW-0812">Transmembrane</keyword>
<dbReference type="Gene3D" id="3.30.450.410">
    <property type="match status" value="1"/>
</dbReference>
<proteinExistence type="predicted"/>
<dbReference type="InterPro" id="IPR053717">
    <property type="entry name" value="MerB_lyase_sf"/>
</dbReference>
<evidence type="ECO:0000256" key="1">
    <source>
        <dbReference type="SAM" id="Phobius"/>
    </source>
</evidence>
<dbReference type="Pfam" id="PF03243">
    <property type="entry name" value="MerB"/>
    <property type="match status" value="1"/>
</dbReference>
<keyword evidence="1" id="KW-0472">Membrane</keyword>
<reference evidence="2 3" key="1">
    <citation type="submission" date="2018-09" db="EMBL/GenBank/DDBJ databases">
        <title>Complete genome sequence of Euzebya sp. DY32-46 isolated from seawater of Pacific Ocean.</title>
        <authorList>
            <person name="Xu L."/>
            <person name="Wu Y.-H."/>
            <person name="Xu X.-W."/>
        </authorList>
    </citation>
    <scope>NUCLEOTIDE SEQUENCE [LARGE SCALE GENOMIC DNA]</scope>
    <source>
        <strain evidence="2 3">DY32-46</strain>
    </source>
</reference>
<evidence type="ECO:0000313" key="2">
    <source>
        <dbReference type="EMBL" id="AXV06145.1"/>
    </source>
</evidence>
<feature type="transmembrane region" description="Helical" evidence="1">
    <location>
        <begin position="107"/>
        <end position="130"/>
    </location>
</feature>
<keyword evidence="2" id="KW-0456">Lyase</keyword>
<feature type="transmembrane region" description="Helical" evidence="1">
    <location>
        <begin position="82"/>
        <end position="101"/>
    </location>
</feature>